<sequence length="145" mass="15746">MGLAKEEDANHLTDKVSDAIARVEREATNETTVPGPSPNPATNLLIHEIVLRSAGRLTRHTLEKALLGRKYGSQFAKDAVENRSIVHTLAAYGVTKYATKSVPGALIVGMGLLGKTLFDRSQSRRKARRQGEKRIRGQADGDTLA</sequence>
<feature type="region of interest" description="Disordered" evidence="1">
    <location>
        <begin position="121"/>
        <end position="145"/>
    </location>
</feature>
<name>A0A9Q3RYS7_9SPHN</name>
<organism evidence="2 3">
    <name type="scientific">Qipengyuania aquimaris</name>
    <dbReference type="NCBI Taxonomy" id="255984"/>
    <lineage>
        <taxon>Bacteria</taxon>
        <taxon>Pseudomonadati</taxon>
        <taxon>Pseudomonadota</taxon>
        <taxon>Alphaproteobacteria</taxon>
        <taxon>Sphingomonadales</taxon>
        <taxon>Erythrobacteraceae</taxon>
        <taxon>Qipengyuania</taxon>
    </lineage>
</organism>
<dbReference type="Proteomes" id="UP000824927">
    <property type="component" value="Unassembled WGS sequence"/>
</dbReference>
<evidence type="ECO:0000313" key="3">
    <source>
        <dbReference type="Proteomes" id="UP000824927"/>
    </source>
</evidence>
<reference evidence="2" key="1">
    <citation type="submission" date="2021-06" db="EMBL/GenBank/DDBJ databases">
        <title>50 bacteria genomes isolated from Dapeng, Shenzhen, China.</title>
        <authorList>
            <person name="Zheng W."/>
            <person name="Yu S."/>
            <person name="Huang Y."/>
        </authorList>
    </citation>
    <scope>NUCLEOTIDE SEQUENCE</scope>
    <source>
        <strain evidence="2">DP4N28-2</strain>
    </source>
</reference>
<dbReference type="AlphaFoldDB" id="A0A9Q3RYS7"/>
<feature type="compositionally biased region" description="Basic and acidic residues" evidence="1">
    <location>
        <begin position="129"/>
        <end position="139"/>
    </location>
</feature>
<proteinExistence type="predicted"/>
<evidence type="ECO:0000256" key="1">
    <source>
        <dbReference type="SAM" id="MobiDB-lite"/>
    </source>
</evidence>
<comment type="caution">
    <text evidence="2">The sequence shown here is derived from an EMBL/GenBank/DDBJ whole genome shotgun (WGS) entry which is preliminary data.</text>
</comment>
<gene>
    <name evidence="2" type="ORF">KUV31_00575</name>
</gene>
<accession>A0A9Q3RYS7</accession>
<evidence type="ECO:0000313" key="2">
    <source>
        <dbReference type="EMBL" id="MBY6216831.1"/>
    </source>
</evidence>
<dbReference type="RefSeq" id="WP_221427639.1">
    <property type="nucleotide sequence ID" value="NZ_JAHVKP010000001.1"/>
</dbReference>
<protein>
    <submittedName>
        <fullName evidence="2">Uncharacterized protein</fullName>
    </submittedName>
</protein>
<dbReference type="EMBL" id="JAHVKP010000001">
    <property type="protein sequence ID" value="MBY6216831.1"/>
    <property type="molecule type" value="Genomic_DNA"/>
</dbReference>